<proteinExistence type="predicted"/>
<dbReference type="EMBL" id="SRIB01000015">
    <property type="protein sequence ID" value="TFZ39227.1"/>
    <property type="molecule type" value="Genomic_DNA"/>
</dbReference>
<protein>
    <submittedName>
        <fullName evidence="1">Uncharacterized protein</fullName>
    </submittedName>
</protein>
<evidence type="ECO:0000313" key="2">
    <source>
        <dbReference type="Proteomes" id="UP000298381"/>
    </source>
</evidence>
<dbReference type="Proteomes" id="UP000298381">
    <property type="component" value="Unassembled WGS sequence"/>
</dbReference>
<reference evidence="1 2" key="1">
    <citation type="submission" date="2019-03" db="EMBL/GenBank/DDBJ databases">
        <title>Draft genome sequence data and analysis of a Fermenting Bacterium, Soehngenia longevitae strain 1933PT, isolated from petroleum reservoir in Azerbaijan.</title>
        <authorList>
            <person name="Grouzdev D.S."/>
            <person name="Bidzhieva S.K."/>
            <person name="Sokolova D.S."/>
            <person name="Tourova T.P."/>
            <person name="Poltaraus A.B."/>
            <person name="Nazina T.N."/>
        </authorList>
    </citation>
    <scope>NUCLEOTIDE SEQUENCE [LARGE SCALE GENOMIC DNA]</scope>
    <source>
        <strain evidence="1 2">1933P</strain>
    </source>
</reference>
<organism evidence="1 2">
    <name type="scientific">Soehngenia longivitae</name>
    <dbReference type="NCBI Taxonomy" id="2562294"/>
    <lineage>
        <taxon>Bacteria</taxon>
        <taxon>Bacillati</taxon>
        <taxon>Bacillota</taxon>
        <taxon>Tissierellia</taxon>
        <taxon>Tissierellales</taxon>
        <taxon>Tissierellaceae</taxon>
        <taxon>Soehngenia</taxon>
    </lineage>
</organism>
<dbReference type="AlphaFoldDB" id="A0A4Z0D149"/>
<gene>
    <name evidence="1" type="ORF">E4100_08770</name>
</gene>
<keyword evidence="2" id="KW-1185">Reference proteome</keyword>
<dbReference type="Gene3D" id="3.90.1570.50">
    <property type="match status" value="1"/>
</dbReference>
<accession>A0A4Z0D149</accession>
<evidence type="ECO:0000313" key="1">
    <source>
        <dbReference type="EMBL" id="TFZ39227.1"/>
    </source>
</evidence>
<sequence>MSTYNIIVSIDEATVVSEYVAGISVRSEKNKSEADFEREFINLLIFQGYEYITVYNEDALIPNLRK</sequence>
<comment type="caution">
    <text evidence="1">The sequence shown here is derived from an EMBL/GenBank/DDBJ whole genome shotgun (WGS) entry which is preliminary data.</text>
</comment>
<name>A0A4Z0D149_9FIRM</name>
<dbReference type="RefSeq" id="WP_135271674.1">
    <property type="nucleotide sequence ID" value="NZ_SRIB01000015.1"/>
</dbReference>